<dbReference type="Gene3D" id="3.40.1360.10">
    <property type="match status" value="2"/>
</dbReference>
<dbReference type="STRING" id="4113.M1AW70"/>
<dbReference type="GO" id="GO:0046872">
    <property type="term" value="F:metal ion binding"/>
    <property type="evidence" value="ECO:0007669"/>
    <property type="project" value="UniProtKB-KW"/>
</dbReference>
<feature type="domain" description="Spo11/DNA topoisomerase VI subunit A N-terminal" evidence="11">
    <location>
        <begin position="26"/>
        <end position="73"/>
    </location>
</feature>
<keyword evidence="7 10" id="KW-0799">Topoisomerase</keyword>
<dbReference type="InterPro" id="IPR036388">
    <property type="entry name" value="WH-like_DNA-bd_sf"/>
</dbReference>
<dbReference type="Gramene" id="PGSC0003DMT400031764">
    <property type="protein sequence ID" value="PGSC0003DMT400031764"/>
    <property type="gene ID" value="PGSC0003DMG400012184"/>
</dbReference>
<dbReference type="PANTHER" id="PTHR10848">
    <property type="entry name" value="MEIOTIC RECOMBINATION PROTEIN SPO11"/>
    <property type="match status" value="1"/>
</dbReference>
<dbReference type="OMA" id="GDNDICK"/>
<dbReference type="SUPFAM" id="SSF56726">
    <property type="entry name" value="DNA topoisomerase IV, alpha subunit"/>
    <property type="match status" value="2"/>
</dbReference>
<evidence type="ECO:0000313" key="14">
    <source>
        <dbReference type="Proteomes" id="UP000011115"/>
    </source>
</evidence>
<evidence type="ECO:0000256" key="3">
    <source>
        <dbReference type="ARBA" id="ARBA00006559"/>
    </source>
</evidence>
<feature type="domain" description="Topoisomerase 6 subunit A/Spo11 TOPRIM" evidence="12">
    <location>
        <begin position="126"/>
        <end position="208"/>
    </location>
</feature>
<dbReference type="GO" id="GO:0009553">
    <property type="term" value="P:embryo sac development"/>
    <property type="evidence" value="ECO:0007669"/>
    <property type="project" value="EnsemblPlants"/>
</dbReference>
<dbReference type="GO" id="GO:0009555">
    <property type="term" value="P:pollen development"/>
    <property type="evidence" value="ECO:0007669"/>
    <property type="project" value="EnsemblPlants"/>
</dbReference>
<dbReference type="Pfam" id="PF21180">
    <property type="entry name" value="TOP6A-Spo11_Toprim"/>
    <property type="match status" value="1"/>
</dbReference>
<protein>
    <recommendedName>
        <fullName evidence="4">DNA topoisomerase (ATP-hydrolyzing)</fullName>
        <ecNumber evidence="4">5.6.2.2</ecNumber>
    </recommendedName>
</protein>
<dbReference type="PROSITE" id="PS52041">
    <property type="entry name" value="TOPO_IIB"/>
    <property type="match status" value="1"/>
</dbReference>
<dbReference type="EC" id="5.6.2.2" evidence="4"/>
<evidence type="ECO:0000256" key="8">
    <source>
        <dbReference type="ARBA" id="ARBA00023125"/>
    </source>
</evidence>
<dbReference type="HOGENOM" id="CLU_037229_3_2_1"/>
<evidence type="ECO:0000313" key="13">
    <source>
        <dbReference type="EnsemblPlants" id="PGSC0003DMT400031764"/>
    </source>
</evidence>
<dbReference type="GO" id="GO:0003918">
    <property type="term" value="F:DNA topoisomerase type II (double strand cut, ATP-hydrolyzing) activity"/>
    <property type="evidence" value="ECO:0007669"/>
    <property type="project" value="UniProtKB-UniRule"/>
</dbReference>
<evidence type="ECO:0000259" key="11">
    <source>
        <dbReference type="Pfam" id="PF04406"/>
    </source>
</evidence>
<evidence type="ECO:0000256" key="6">
    <source>
        <dbReference type="ARBA" id="ARBA00022842"/>
    </source>
</evidence>
<evidence type="ECO:0000256" key="1">
    <source>
        <dbReference type="ARBA" id="ARBA00000185"/>
    </source>
</evidence>
<dbReference type="Pfam" id="PF04406">
    <property type="entry name" value="TP6A_N"/>
    <property type="match status" value="1"/>
</dbReference>
<dbReference type="InterPro" id="IPR036078">
    <property type="entry name" value="Spo11/TopoVI_A_sf"/>
</dbReference>
<keyword evidence="9 10" id="KW-0413">Isomerase</keyword>
<comment type="cofactor">
    <cofactor evidence="2">
        <name>Mg(2+)</name>
        <dbReference type="ChEBI" id="CHEBI:18420"/>
    </cofactor>
</comment>
<keyword evidence="6" id="KW-0460">Magnesium</keyword>
<dbReference type="EnsemblPlants" id="PGSC0003DMT400031764">
    <property type="protein sequence ID" value="PGSC0003DMT400031764"/>
    <property type="gene ID" value="PGSC0003DMG400012184"/>
</dbReference>
<name>M1AW70_SOLTU</name>
<evidence type="ECO:0000259" key="12">
    <source>
        <dbReference type="Pfam" id="PF21180"/>
    </source>
</evidence>
<evidence type="ECO:0000256" key="9">
    <source>
        <dbReference type="ARBA" id="ARBA00023235"/>
    </source>
</evidence>
<feature type="active site" description="O-(5'-phospho-DNA)-tyrosine intermediate" evidence="10">
    <location>
        <position position="37"/>
    </location>
</feature>
<dbReference type="InterPro" id="IPR002815">
    <property type="entry name" value="Spo11/TopoVI_A"/>
</dbReference>
<evidence type="ECO:0000256" key="10">
    <source>
        <dbReference type="PROSITE-ProRule" id="PRU01385"/>
    </source>
</evidence>
<organism evidence="13 14">
    <name type="scientific">Solanum tuberosum</name>
    <name type="common">Potato</name>
    <dbReference type="NCBI Taxonomy" id="4113"/>
    <lineage>
        <taxon>Eukaryota</taxon>
        <taxon>Viridiplantae</taxon>
        <taxon>Streptophyta</taxon>
        <taxon>Embryophyta</taxon>
        <taxon>Tracheophyta</taxon>
        <taxon>Spermatophyta</taxon>
        <taxon>Magnoliopsida</taxon>
        <taxon>eudicotyledons</taxon>
        <taxon>Gunneridae</taxon>
        <taxon>Pentapetalae</taxon>
        <taxon>asterids</taxon>
        <taxon>lamiids</taxon>
        <taxon>Solanales</taxon>
        <taxon>Solanaceae</taxon>
        <taxon>Solanoideae</taxon>
        <taxon>Solaneae</taxon>
        <taxon>Solanum</taxon>
    </lineage>
</organism>
<dbReference type="InParanoid" id="M1AW70"/>
<dbReference type="GO" id="GO:0005524">
    <property type="term" value="F:ATP binding"/>
    <property type="evidence" value="ECO:0007669"/>
    <property type="project" value="InterPro"/>
</dbReference>
<evidence type="ECO:0000256" key="7">
    <source>
        <dbReference type="ARBA" id="ARBA00023029"/>
    </source>
</evidence>
<dbReference type="PANTHER" id="PTHR10848:SF0">
    <property type="entry name" value="MEIOTIC RECOMBINATION PROTEIN SPO11"/>
    <property type="match status" value="1"/>
</dbReference>
<sequence>MGEFCRSTIFFSDQHLCYADILPPSQEKRVTQRELYYKLLCDSPDYFTSQLQVNRTIQDLVALLRCSRYSLGIMASSRGAIAGRLLLQEPDKEVVDCSTCGSSGYAISGDLELLEKLTMETDARYIIMVEKWLGLRKDDINQLIPEECLVPLKPRDLQIAKSLMSSEILQDSYKEEVAAMVQSGRRAEIEALYCHGYDYLVKFLATKIVQANYL</sequence>
<comment type="similarity">
    <text evidence="3 10">Belongs to the TOP6A family.</text>
</comment>
<dbReference type="AlphaFoldDB" id="M1AW70"/>
<evidence type="ECO:0000256" key="5">
    <source>
        <dbReference type="ARBA" id="ARBA00022723"/>
    </source>
</evidence>
<dbReference type="GO" id="GO:0005694">
    <property type="term" value="C:chromosome"/>
    <property type="evidence" value="ECO:0007669"/>
    <property type="project" value="InterPro"/>
</dbReference>
<dbReference type="FunCoup" id="M1AW70">
    <property type="interactions" value="2"/>
</dbReference>
<comment type="catalytic activity">
    <reaction evidence="1 10">
        <text>ATP-dependent breakage, passage and rejoining of double-stranded DNA.</text>
        <dbReference type="EC" id="5.6.2.2"/>
    </reaction>
</comment>
<evidence type="ECO:0000256" key="2">
    <source>
        <dbReference type="ARBA" id="ARBA00001946"/>
    </source>
</evidence>
<dbReference type="GO" id="GO:0048316">
    <property type="term" value="P:seed development"/>
    <property type="evidence" value="ECO:0007669"/>
    <property type="project" value="EnsemblPlants"/>
</dbReference>
<dbReference type="Proteomes" id="UP000011115">
    <property type="component" value="Unassembled WGS sequence"/>
</dbReference>
<dbReference type="PaxDb" id="4113-PGSC0003DMT400031764"/>
<dbReference type="Gene3D" id="1.10.10.10">
    <property type="entry name" value="Winged helix-like DNA-binding domain superfamily/Winged helix DNA-binding domain"/>
    <property type="match status" value="1"/>
</dbReference>
<reference evidence="13" key="2">
    <citation type="submission" date="2015-06" db="UniProtKB">
        <authorList>
            <consortium name="EnsemblPlants"/>
        </authorList>
    </citation>
    <scope>IDENTIFICATION</scope>
    <source>
        <strain evidence="13">DM1-3 516 R44</strain>
    </source>
</reference>
<dbReference type="InterPro" id="IPR034136">
    <property type="entry name" value="TOPRIM_Topo6A/Spo11"/>
</dbReference>
<keyword evidence="8 10" id="KW-0238">DNA-binding</keyword>
<evidence type="ECO:0000256" key="4">
    <source>
        <dbReference type="ARBA" id="ARBA00012895"/>
    </source>
</evidence>
<accession>M1AW70</accession>
<reference evidence="14" key="1">
    <citation type="journal article" date="2011" name="Nature">
        <title>Genome sequence and analysis of the tuber crop potato.</title>
        <authorList>
            <consortium name="The Potato Genome Sequencing Consortium"/>
        </authorList>
    </citation>
    <scope>NUCLEOTIDE SEQUENCE [LARGE SCALE GENOMIC DNA]</scope>
    <source>
        <strain evidence="14">cv. DM1-3 516 R44</strain>
    </source>
</reference>
<dbReference type="InterPro" id="IPR013049">
    <property type="entry name" value="Spo11/TopoVI_A_N"/>
</dbReference>
<dbReference type="GO" id="GO:0003677">
    <property type="term" value="F:DNA binding"/>
    <property type="evidence" value="ECO:0007669"/>
    <property type="project" value="UniProtKB-UniRule"/>
</dbReference>
<dbReference type="GO" id="GO:0051026">
    <property type="term" value="P:chiasma assembly"/>
    <property type="evidence" value="ECO:0007669"/>
    <property type="project" value="EnsemblPlants"/>
</dbReference>
<proteinExistence type="inferred from homology"/>
<keyword evidence="5" id="KW-0479">Metal-binding</keyword>
<keyword evidence="14" id="KW-1185">Reference proteome</keyword>
<dbReference type="eggNOG" id="KOG2795">
    <property type="taxonomic scope" value="Eukaryota"/>
</dbReference>